<dbReference type="Gene3D" id="1.10.287.110">
    <property type="entry name" value="DnaJ domain"/>
    <property type="match status" value="1"/>
</dbReference>
<evidence type="ECO:0000259" key="1">
    <source>
        <dbReference type="PROSITE" id="PS50076"/>
    </source>
</evidence>
<dbReference type="PANTHER" id="PTHR44825">
    <property type="match status" value="1"/>
</dbReference>
<dbReference type="CDD" id="cd06257">
    <property type="entry name" value="DnaJ"/>
    <property type="match status" value="1"/>
</dbReference>
<dbReference type="Proteomes" id="UP000629468">
    <property type="component" value="Unassembled WGS sequence"/>
</dbReference>
<evidence type="ECO:0000313" key="3">
    <source>
        <dbReference type="Proteomes" id="UP000629468"/>
    </source>
</evidence>
<dbReference type="SMART" id="SM00271">
    <property type="entry name" value="DnaJ"/>
    <property type="match status" value="1"/>
</dbReference>
<reference evidence="2 3" key="1">
    <citation type="journal article" name="Sci. Rep.">
        <title>Telomere-to-telomere assembled and centromere annotated genomes of the two main subspecies of the button mushroom Agaricus bisporus reveal especially polymorphic chromosome ends.</title>
        <authorList>
            <person name="Sonnenberg A.S.M."/>
            <person name="Sedaghat-Telgerd N."/>
            <person name="Lavrijssen B."/>
            <person name="Ohm R.A."/>
            <person name="Hendrickx P.M."/>
            <person name="Scholtmeijer K."/>
            <person name="Baars J.J.P."/>
            <person name="van Peer A."/>
        </authorList>
    </citation>
    <scope>NUCLEOTIDE SEQUENCE [LARGE SCALE GENOMIC DNA]</scope>
    <source>
        <strain evidence="2 3">H119_p4</strain>
    </source>
</reference>
<dbReference type="PANTHER" id="PTHR44825:SF1">
    <property type="entry name" value="DNAJ HOMOLOG SUBFAMILY C MEMBER 4"/>
    <property type="match status" value="1"/>
</dbReference>
<dbReference type="PROSITE" id="PS50076">
    <property type="entry name" value="DNAJ_2"/>
    <property type="match status" value="1"/>
</dbReference>
<sequence>MLSYAFNTASTYFHLPVDEEEDKDIENYQRRYLTWVAEPSSPRNLPPPSPPLLCPGPSESEIERSQVVQTVLSTDCLYQILGVPSAPLPDKITLRRAYLARSRACHPDKFPGNPDATRAFQKVAVAYDVLSKPSLKRTYDARSSDSTYNVFASHTSTHADETFKGVVIGVFNDFLDGDLEVIKSLLKTIHEMHPSMRLGEDGINSVLLTLEAIREKALTCRACIHALHCELSRLLEVQHAFRQLSYLDILGRSRLTIQLTRITLGLPIALERALLNDQSVVIETSRESNKRLFPRHVTRLIKGVDTALERMEKILQ</sequence>
<proteinExistence type="predicted"/>
<feature type="domain" description="J" evidence="1">
    <location>
        <begin position="76"/>
        <end position="143"/>
    </location>
</feature>
<evidence type="ECO:0000313" key="2">
    <source>
        <dbReference type="EMBL" id="KAF7773288.1"/>
    </source>
</evidence>
<gene>
    <name evidence="2" type="ORF">Agabi119p4_5455</name>
</gene>
<dbReference type="Pfam" id="PF00226">
    <property type="entry name" value="DnaJ"/>
    <property type="match status" value="1"/>
</dbReference>
<comment type="caution">
    <text evidence="2">The sequence shown here is derived from an EMBL/GenBank/DDBJ whole genome shotgun (WGS) entry which is preliminary data.</text>
</comment>
<dbReference type="EMBL" id="JABXXO010000007">
    <property type="protein sequence ID" value="KAF7773288.1"/>
    <property type="molecule type" value="Genomic_DNA"/>
</dbReference>
<dbReference type="AlphaFoldDB" id="A0A8H7F1Q5"/>
<protein>
    <recommendedName>
        <fullName evidence="1">J domain-containing protein</fullName>
    </recommendedName>
</protein>
<accession>A0A8H7F1Q5</accession>
<dbReference type="InterPro" id="IPR001623">
    <property type="entry name" value="DnaJ_domain"/>
</dbReference>
<dbReference type="SUPFAM" id="SSF46565">
    <property type="entry name" value="Chaperone J-domain"/>
    <property type="match status" value="1"/>
</dbReference>
<dbReference type="InterPro" id="IPR052763">
    <property type="entry name" value="DnaJ_C4"/>
</dbReference>
<name>A0A8H7F1Q5_AGABI</name>
<organism evidence="2 3">
    <name type="scientific">Agaricus bisporus var. burnettii</name>
    <dbReference type="NCBI Taxonomy" id="192524"/>
    <lineage>
        <taxon>Eukaryota</taxon>
        <taxon>Fungi</taxon>
        <taxon>Dikarya</taxon>
        <taxon>Basidiomycota</taxon>
        <taxon>Agaricomycotina</taxon>
        <taxon>Agaricomycetes</taxon>
        <taxon>Agaricomycetidae</taxon>
        <taxon>Agaricales</taxon>
        <taxon>Agaricineae</taxon>
        <taxon>Agaricaceae</taxon>
        <taxon>Agaricus</taxon>
    </lineage>
</organism>
<dbReference type="InterPro" id="IPR036869">
    <property type="entry name" value="J_dom_sf"/>
</dbReference>